<comment type="caution">
    <text evidence="8">The sequence shown here is derived from an EMBL/GenBank/DDBJ whole genome shotgun (WGS) entry which is preliminary data.</text>
</comment>
<evidence type="ECO:0000256" key="6">
    <source>
        <dbReference type="SAM" id="MobiDB-lite"/>
    </source>
</evidence>
<accession>A0A9P5MQ87</accession>
<evidence type="ECO:0000313" key="9">
    <source>
        <dbReference type="Proteomes" id="UP000759537"/>
    </source>
</evidence>
<dbReference type="OrthoDB" id="3241429at2759"/>
<keyword evidence="2" id="KW-0677">Repeat</keyword>
<feature type="compositionally biased region" description="Pro residues" evidence="6">
    <location>
        <begin position="23"/>
        <end position="32"/>
    </location>
</feature>
<evidence type="ECO:0000313" key="8">
    <source>
        <dbReference type="EMBL" id="KAF8465222.1"/>
    </source>
</evidence>
<organism evidence="8 9">
    <name type="scientific">Russula ochroleuca</name>
    <dbReference type="NCBI Taxonomy" id="152965"/>
    <lineage>
        <taxon>Eukaryota</taxon>
        <taxon>Fungi</taxon>
        <taxon>Dikarya</taxon>
        <taxon>Basidiomycota</taxon>
        <taxon>Agaricomycotina</taxon>
        <taxon>Agaricomycetes</taxon>
        <taxon>Russulales</taxon>
        <taxon>Russulaceae</taxon>
        <taxon>Russula</taxon>
    </lineage>
</organism>
<evidence type="ECO:0000256" key="3">
    <source>
        <dbReference type="ARBA" id="ARBA00022771"/>
    </source>
</evidence>
<feature type="domain" description="C2H2-type" evidence="7">
    <location>
        <begin position="221"/>
        <end position="249"/>
    </location>
</feature>
<evidence type="ECO:0000259" key="7">
    <source>
        <dbReference type="PROSITE" id="PS50157"/>
    </source>
</evidence>
<evidence type="ECO:0000256" key="5">
    <source>
        <dbReference type="PROSITE-ProRule" id="PRU00042"/>
    </source>
</evidence>
<dbReference type="GO" id="GO:0005634">
    <property type="term" value="C:nucleus"/>
    <property type="evidence" value="ECO:0007669"/>
    <property type="project" value="TreeGrafter"/>
</dbReference>
<dbReference type="SUPFAM" id="SSF57667">
    <property type="entry name" value="beta-beta-alpha zinc fingers"/>
    <property type="match status" value="1"/>
</dbReference>
<dbReference type="PANTHER" id="PTHR24408">
    <property type="entry name" value="ZINC FINGER PROTEIN"/>
    <property type="match status" value="1"/>
</dbReference>
<evidence type="ECO:0000256" key="4">
    <source>
        <dbReference type="ARBA" id="ARBA00022833"/>
    </source>
</evidence>
<keyword evidence="9" id="KW-1185">Reference proteome</keyword>
<dbReference type="PANTHER" id="PTHR24408:SF58">
    <property type="entry name" value="TRANSCRIPTION FACTOR (TFIIIA), PUTATIVE (AFU_ORTHOLOGUE AFUA_1G05150)-RELATED"/>
    <property type="match status" value="1"/>
</dbReference>
<reference evidence="8" key="2">
    <citation type="journal article" date="2020" name="Nat. Commun.">
        <title>Large-scale genome sequencing of mycorrhizal fungi provides insights into the early evolution of symbiotic traits.</title>
        <authorList>
            <person name="Miyauchi S."/>
            <person name="Kiss E."/>
            <person name="Kuo A."/>
            <person name="Drula E."/>
            <person name="Kohler A."/>
            <person name="Sanchez-Garcia M."/>
            <person name="Morin E."/>
            <person name="Andreopoulos B."/>
            <person name="Barry K.W."/>
            <person name="Bonito G."/>
            <person name="Buee M."/>
            <person name="Carver A."/>
            <person name="Chen C."/>
            <person name="Cichocki N."/>
            <person name="Clum A."/>
            <person name="Culley D."/>
            <person name="Crous P.W."/>
            <person name="Fauchery L."/>
            <person name="Girlanda M."/>
            <person name="Hayes R.D."/>
            <person name="Keri Z."/>
            <person name="LaButti K."/>
            <person name="Lipzen A."/>
            <person name="Lombard V."/>
            <person name="Magnuson J."/>
            <person name="Maillard F."/>
            <person name="Murat C."/>
            <person name="Nolan M."/>
            <person name="Ohm R.A."/>
            <person name="Pangilinan J."/>
            <person name="Pereira M.F."/>
            <person name="Perotto S."/>
            <person name="Peter M."/>
            <person name="Pfister S."/>
            <person name="Riley R."/>
            <person name="Sitrit Y."/>
            <person name="Stielow J.B."/>
            <person name="Szollosi G."/>
            <person name="Zifcakova L."/>
            <person name="Stursova M."/>
            <person name="Spatafora J.W."/>
            <person name="Tedersoo L."/>
            <person name="Vaario L.M."/>
            <person name="Yamada A."/>
            <person name="Yan M."/>
            <person name="Wang P."/>
            <person name="Xu J."/>
            <person name="Bruns T."/>
            <person name="Baldrian P."/>
            <person name="Vilgalys R."/>
            <person name="Dunand C."/>
            <person name="Henrissat B."/>
            <person name="Grigoriev I.V."/>
            <person name="Hibbett D."/>
            <person name="Nagy L.G."/>
            <person name="Martin F.M."/>
        </authorList>
    </citation>
    <scope>NUCLEOTIDE SEQUENCE</scope>
    <source>
        <strain evidence="8">Prilba</strain>
    </source>
</reference>
<feature type="domain" description="C2H2-type" evidence="7">
    <location>
        <begin position="191"/>
        <end position="218"/>
    </location>
</feature>
<dbReference type="InterPro" id="IPR013087">
    <property type="entry name" value="Znf_C2H2_type"/>
</dbReference>
<dbReference type="GO" id="GO:0008270">
    <property type="term" value="F:zinc ion binding"/>
    <property type="evidence" value="ECO:0007669"/>
    <property type="project" value="UniProtKB-KW"/>
</dbReference>
<reference evidence="8" key="1">
    <citation type="submission" date="2019-10" db="EMBL/GenBank/DDBJ databases">
        <authorList>
            <consortium name="DOE Joint Genome Institute"/>
            <person name="Kuo A."/>
            <person name="Miyauchi S."/>
            <person name="Kiss E."/>
            <person name="Drula E."/>
            <person name="Kohler A."/>
            <person name="Sanchez-Garcia M."/>
            <person name="Andreopoulos B."/>
            <person name="Barry K.W."/>
            <person name="Bonito G."/>
            <person name="Buee M."/>
            <person name="Carver A."/>
            <person name="Chen C."/>
            <person name="Cichocki N."/>
            <person name="Clum A."/>
            <person name="Culley D."/>
            <person name="Crous P.W."/>
            <person name="Fauchery L."/>
            <person name="Girlanda M."/>
            <person name="Hayes R."/>
            <person name="Keri Z."/>
            <person name="LaButti K."/>
            <person name="Lipzen A."/>
            <person name="Lombard V."/>
            <person name="Magnuson J."/>
            <person name="Maillard F."/>
            <person name="Morin E."/>
            <person name="Murat C."/>
            <person name="Nolan M."/>
            <person name="Ohm R."/>
            <person name="Pangilinan J."/>
            <person name="Pereira M."/>
            <person name="Perotto S."/>
            <person name="Peter M."/>
            <person name="Riley R."/>
            <person name="Sitrit Y."/>
            <person name="Stielow B."/>
            <person name="Szollosi G."/>
            <person name="Zifcakova L."/>
            <person name="Stursova M."/>
            <person name="Spatafora J.W."/>
            <person name="Tedersoo L."/>
            <person name="Vaario L.-M."/>
            <person name="Yamada A."/>
            <person name="Yan M."/>
            <person name="Wang P."/>
            <person name="Xu J."/>
            <person name="Bruns T."/>
            <person name="Baldrian P."/>
            <person name="Vilgalys R."/>
            <person name="Henrissat B."/>
            <person name="Grigoriev I.V."/>
            <person name="Hibbett D."/>
            <person name="Nagy L.G."/>
            <person name="Martin F.M."/>
        </authorList>
    </citation>
    <scope>NUCLEOTIDE SEQUENCE</scope>
    <source>
        <strain evidence="8">Prilba</strain>
    </source>
</reference>
<dbReference type="PROSITE" id="PS50157">
    <property type="entry name" value="ZINC_FINGER_C2H2_2"/>
    <property type="match status" value="2"/>
</dbReference>
<evidence type="ECO:0000256" key="1">
    <source>
        <dbReference type="ARBA" id="ARBA00022723"/>
    </source>
</evidence>
<dbReference type="SMART" id="SM00355">
    <property type="entry name" value="ZnF_C2H2"/>
    <property type="match status" value="2"/>
</dbReference>
<keyword evidence="1" id="KW-0479">Metal-binding</keyword>
<dbReference type="PROSITE" id="PS00028">
    <property type="entry name" value="ZINC_FINGER_C2H2_1"/>
    <property type="match status" value="1"/>
</dbReference>
<dbReference type="Gene3D" id="3.30.160.60">
    <property type="entry name" value="Classic Zinc Finger"/>
    <property type="match status" value="1"/>
</dbReference>
<dbReference type="Proteomes" id="UP000759537">
    <property type="component" value="Unassembled WGS sequence"/>
</dbReference>
<gene>
    <name evidence="8" type="ORF">DFH94DRAFT_359017</name>
</gene>
<feature type="region of interest" description="Disordered" evidence="6">
    <location>
        <begin position="1"/>
        <end position="45"/>
    </location>
</feature>
<keyword evidence="3 5" id="KW-0863">Zinc-finger</keyword>
<protein>
    <recommendedName>
        <fullName evidence="7">C2H2-type domain-containing protein</fullName>
    </recommendedName>
</protein>
<dbReference type="GO" id="GO:0000981">
    <property type="term" value="F:DNA-binding transcription factor activity, RNA polymerase II-specific"/>
    <property type="evidence" value="ECO:0007669"/>
    <property type="project" value="TreeGrafter"/>
</dbReference>
<keyword evidence="4" id="KW-0862">Zinc</keyword>
<evidence type="ECO:0000256" key="2">
    <source>
        <dbReference type="ARBA" id="ARBA00022737"/>
    </source>
</evidence>
<proteinExistence type="predicted"/>
<dbReference type="InterPro" id="IPR036236">
    <property type="entry name" value="Znf_C2H2_sf"/>
</dbReference>
<dbReference type="AlphaFoldDB" id="A0A9P5MQ87"/>
<dbReference type="GO" id="GO:0043565">
    <property type="term" value="F:sequence-specific DNA binding"/>
    <property type="evidence" value="ECO:0007669"/>
    <property type="project" value="TreeGrafter"/>
</dbReference>
<sequence>MSPKSDFFQYFPSESPDAGLPFFAPPPPPADAPSPESFDREVDEEVTELDPWTFDQFDDFLSTFHNNVSAVSASPSLIYSTDSTYGIDSSQYSYDLTPSVYSSPSDIESGSSVNNGLYTMNDAIYSAVFSDGPLPFLPVNPAEPQSDYGTSDSVGTSPADLSVMQQSVAPTPLPVNVRPDSEAEKTQAKPFKCPHCPFASARKHNLKTHVETHNKERSKRFGCGTCRRRFSRKHDLHRHRTTMHGDQMSSSSSSISESDCRFDPKHDIFQYGDQWPTSSAYPDSLTDLHPATGVPEDLMAWYSEAFLQGV</sequence>
<dbReference type="EMBL" id="WHVB01000048">
    <property type="protein sequence ID" value="KAF8465222.1"/>
    <property type="molecule type" value="Genomic_DNA"/>
</dbReference>
<name>A0A9P5MQ87_9AGAM</name>